<sequence length="424" mass="47041">MSKAKLNKTSRDLARHAATPRRSPTQYQCRPVEYAAPSMSEDFRVLGQKPVPSDDSPESTTSSHNVLKQMVSAPGHWSYNETSGRLRYFGATTDFDIYSGVSPGPHILDSREQERYGISVLKDVPPSVQDYLMDLYWKCFNSVIFVVHKEAFLDDQKRGHHGQYSAFLHITILAMGMRFADSSRPEISHLMLGSGGESRLQREARRLLEYELDTPGGVPSVQALLILGDMEFAVGRENTGWMYGMSVGTRSGPGLGLYYNRPTCENSKSATYGLVSLLGPFPWPVNDDQSVGPEDASTFTQLANDSSRHRELRGSDLLFAAGIVVFDDDFNTITIDGIDQARSTNRTVNVNPMDLFGDTRSIPALVTHSANDSLNKVDCGPPTQLLNGTPSVQWMSHPQQTSQYSRPRAPDWSSRYNDVPSYLG</sequence>
<dbReference type="Pfam" id="PF04082">
    <property type="entry name" value="Fungal_trans"/>
    <property type="match status" value="1"/>
</dbReference>
<keyword evidence="4" id="KW-0238">DNA-binding</keyword>
<dbReference type="InterPro" id="IPR051615">
    <property type="entry name" value="Transcr_Regulatory_Elem"/>
</dbReference>
<name>A0A0D1Z1J6_9EURO</name>
<dbReference type="EMBL" id="KN846951">
    <property type="protein sequence ID" value="KIV87784.1"/>
    <property type="molecule type" value="Genomic_DNA"/>
</dbReference>
<dbReference type="GO" id="GO:0006351">
    <property type="term" value="P:DNA-templated transcription"/>
    <property type="evidence" value="ECO:0007669"/>
    <property type="project" value="InterPro"/>
</dbReference>
<keyword evidence="6" id="KW-0539">Nucleus</keyword>
<evidence type="ECO:0000256" key="1">
    <source>
        <dbReference type="ARBA" id="ARBA00022723"/>
    </source>
</evidence>
<keyword evidence="1" id="KW-0479">Metal-binding</keyword>
<evidence type="ECO:0000256" key="3">
    <source>
        <dbReference type="ARBA" id="ARBA00023015"/>
    </source>
</evidence>
<evidence type="ECO:0000313" key="10">
    <source>
        <dbReference type="Proteomes" id="UP000053599"/>
    </source>
</evidence>
<dbReference type="PANTHER" id="PTHR31313">
    <property type="entry name" value="TY1 ENHANCER ACTIVATOR"/>
    <property type="match status" value="1"/>
</dbReference>
<dbReference type="CDD" id="cd12148">
    <property type="entry name" value="fungal_TF_MHR"/>
    <property type="match status" value="1"/>
</dbReference>
<dbReference type="GO" id="GO:0008270">
    <property type="term" value="F:zinc ion binding"/>
    <property type="evidence" value="ECO:0007669"/>
    <property type="project" value="InterPro"/>
</dbReference>
<organism evidence="9 10">
    <name type="scientific">Exophiala sideris</name>
    <dbReference type="NCBI Taxonomy" id="1016849"/>
    <lineage>
        <taxon>Eukaryota</taxon>
        <taxon>Fungi</taxon>
        <taxon>Dikarya</taxon>
        <taxon>Ascomycota</taxon>
        <taxon>Pezizomycotina</taxon>
        <taxon>Eurotiomycetes</taxon>
        <taxon>Chaetothyriomycetidae</taxon>
        <taxon>Chaetothyriales</taxon>
        <taxon>Herpotrichiellaceae</taxon>
        <taxon>Exophiala</taxon>
    </lineage>
</organism>
<evidence type="ECO:0000313" key="9">
    <source>
        <dbReference type="EMBL" id="KIV87784.1"/>
    </source>
</evidence>
<protein>
    <recommendedName>
        <fullName evidence="8">Xylanolytic transcriptional activator regulatory domain-containing protein</fullName>
    </recommendedName>
</protein>
<gene>
    <name evidence="9" type="ORF">PV11_03306</name>
</gene>
<evidence type="ECO:0000256" key="4">
    <source>
        <dbReference type="ARBA" id="ARBA00023125"/>
    </source>
</evidence>
<feature type="compositionally biased region" description="Polar residues" evidence="7">
    <location>
        <begin position="384"/>
        <end position="405"/>
    </location>
</feature>
<dbReference type="AlphaFoldDB" id="A0A0D1Z1J6"/>
<keyword evidence="5" id="KW-0804">Transcription</keyword>
<reference evidence="9 10" key="1">
    <citation type="submission" date="2015-01" db="EMBL/GenBank/DDBJ databases">
        <title>The Genome Sequence of Exophiala sideris CBS121828.</title>
        <authorList>
            <consortium name="The Broad Institute Genomics Platform"/>
            <person name="Cuomo C."/>
            <person name="de Hoog S."/>
            <person name="Gorbushina A."/>
            <person name="Stielow B."/>
            <person name="Teixiera M."/>
            <person name="Abouelleil A."/>
            <person name="Chapman S.B."/>
            <person name="Priest M."/>
            <person name="Young S.K."/>
            <person name="Wortman J."/>
            <person name="Nusbaum C."/>
            <person name="Birren B."/>
        </authorList>
    </citation>
    <scope>NUCLEOTIDE SEQUENCE [LARGE SCALE GENOMIC DNA]</scope>
    <source>
        <strain evidence="9 10">CBS 121828</strain>
    </source>
</reference>
<dbReference type="InterPro" id="IPR007219">
    <property type="entry name" value="XnlR_reg_dom"/>
</dbReference>
<dbReference type="OrthoDB" id="2154091at2759"/>
<feature type="domain" description="Xylanolytic transcriptional activator regulatory" evidence="8">
    <location>
        <begin position="133"/>
        <end position="260"/>
    </location>
</feature>
<proteinExistence type="predicted"/>
<evidence type="ECO:0000259" key="8">
    <source>
        <dbReference type="Pfam" id="PF04082"/>
    </source>
</evidence>
<accession>A0A0D1Z1J6</accession>
<evidence type="ECO:0000256" key="6">
    <source>
        <dbReference type="ARBA" id="ARBA00023242"/>
    </source>
</evidence>
<keyword evidence="2" id="KW-0862">Zinc</keyword>
<dbReference type="PANTHER" id="PTHR31313:SF81">
    <property type="entry name" value="TY1 ENHANCER ACTIVATOR"/>
    <property type="match status" value="1"/>
</dbReference>
<dbReference type="GO" id="GO:0003677">
    <property type="term" value="F:DNA binding"/>
    <property type="evidence" value="ECO:0007669"/>
    <property type="project" value="UniProtKB-KW"/>
</dbReference>
<evidence type="ECO:0000256" key="7">
    <source>
        <dbReference type="SAM" id="MobiDB-lite"/>
    </source>
</evidence>
<evidence type="ECO:0000256" key="5">
    <source>
        <dbReference type="ARBA" id="ARBA00023163"/>
    </source>
</evidence>
<evidence type="ECO:0000256" key="2">
    <source>
        <dbReference type="ARBA" id="ARBA00022833"/>
    </source>
</evidence>
<keyword evidence="3" id="KW-0805">Transcription regulation</keyword>
<dbReference type="Proteomes" id="UP000053599">
    <property type="component" value="Unassembled WGS sequence"/>
</dbReference>
<feature type="region of interest" description="Disordered" evidence="7">
    <location>
        <begin position="376"/>
        <end position="424"/>
    </location>
</feature>
<dbReference type="STRING" id="1016849.A0A0D1Z1J6"/>
<dbReference type="HOGENOM" id="CLU_647289_0_0_1"/>
<feature type="region of interest" description="Disordered" evidence="7">
    <location>
        <begin position="1"/>
        <end position="29"/>
    </location>
</feature>